<evidence type="ECO:0000313" key="4">
    <source>
        <dbReference type="Proteomes" id="UP000030816"/>
    </source>
</evidence>
<dbReference type="GeneID" id="63737785"/>
<reference evidence="3 4" key="1">
    <citation type="journal article" date="2014" name="Proc. Natl. Acad. Sci. U.S.A.">
        <title>Trajectory and genomic determinants of fungal-pathogen speciation and host adaptation.</title>
        <authorList>
            <person name="Hu X."/>
            <person name="Xiao G."/>
            <person name="Zheng P."/>
            <person name="Shang Y."/>
            <person name="Su Y."/>
            <person name="Zhang X."/>
            <person name="Liu X."/>
            <person name="Zhan S."/>
            <person name="St Leger R.J."/>
            <person name="Wang C."/>
        </authorList>
    </citation>
    <scope>NUCLEOTIDE SEQUENCE [LARGE SCALE GENOMIC DNA]</scope>
    <source>
        <strain evidence="3 4">ARSEF 1941</strain>
    </source>
</reference>
<dbReference type="RefSeq" id="XP_040679934.1">
    <property type="nucleotide sequence ID" value="XM_040822129.1"/>
</dbReference>
<dbReference type="HOGENOM" id="CLU_001050_1_1_1"/>
<feature type="domain" description="DUF6603" evidence="2">
    <location>
        <begin position="889"/>
        <end position="1399"/>
    </location>
</feature>
<evidence type="ECO:0000256" key="1">
    <source>
        <dbReference type="SAM" id="MobiDB-lite"/>
    </source>
</evidence>
<dbReference type="STRING" id="1081103.A0A0B2WXV5"/>
<name>A0A0B2WXV5_METAS</name>
<dbReference type="EMBL" id="AZHE01000006">
    <property type="protein sequence ID" value="KHN98868.1"/>
    <property type="molecule type" value="Genomic_DNA"/>
</dbReference>
<feature type="region of interest" description="Disordered" evidence="1">
    <location>
        <begin position="1367"/>
        <end position="1394"/>
    </location>
</feature>
<organism evidence="3 4">
    <name type="scientific">Metarhizium album (strain ARSEF 1941)</name>
    <dbReference type="NCBI Taxonomy" id="1081103"/>
    <lineage>
        <taxon>Eukaryota</taxon>
        <taxon>Fungi</taxon>
        <taxon>Dikarya</taxon>
        <taxon>Ascomycota</taxon>
        <taxon>Pezizomycotina</taxon>
        <taxon>Sordariomycetes</taxon>
        <taxon>Hypocreomycetidae</taxon>
        <taxon>Hypocreales</taxon>
        <taxon>Clavicipitaceae</taxon>
        <taxon>Metarhizium</taxon>
    </lineage>
</organism>
<evidence type="ECO:0000259" key="2">
    <source>
        <dbReference type="Pfam" id="PF20248"/>
    </source>
</evidence>
<feature type="region of interest" description="Disordered" evidence="1">
    <location>
        <begin position="839"/>
        <end position="890"/>
    </location>
</feature>
<comment type="caution">
    <text evidence="3">The sequence shown here is derived from an EMBL/GenBank/DDBJ whole genome shotgun (WGS) entry which is preliminary data.</text>
</comment>
<protein>
    <recommendedName>
        <fullName evidence="2">DUF6603 domain-containing protein</fullName>
    </recommendedName>
</protein>
<feature type="compositionally biased region" description="Low complexity" evidence="1">
    <location>
        <begin position="841"/>
        <end position="869"/>
    </location>
</feature>
<evidence type="ECO:0000313" key="3">
    <source>
        <dbReference type="EMBL" id="KHN98868.1"/>
    </source>
</evidence>
<proteinExistence type="predicted"/>
<keyword evidence="4" id="KW-1185">Reference proteome</keyword>
<gene>
    <name evidence="3" type="ORF">MAM_03330</name>
</gene>
<accession>A0A0B2WXV5</accession>
<sequence>MAPAPRAGGGLLAAPSPSSDTSKYFIFSHDSGRTPDPNTKVLSKDEANLNSFLDQLPDKGITLSQQPSDKVAELDASDAWKTWMTNWDANCALSITVDDSISMNIQSFEFHLTAPYDLTFSSGPDALIFSFGTNASGIPSPGIKSDGSTLYFGLDPRQSKGVNTTIKDVFSFANIKNGIEQFPDLVPGLEATLDPKEANEKRNAIWFTPGRYLSTAIRLQFEIKNTEGFQKVLAEELHGLAFTSVELICKKETILGDASTEEEAVSIGTVVFEMSGSITPAGRTGTDIILALEVCETQLNLTISVKDPSNENVFTDMIAWLLDLLPQGSGVDGFQTLLDKDDIFSGYIHLRRLRIVLASAGQGSPKLSSVKVDVEVSGNFGNANKPQRAPFLVSYSWDADVGQLGSIVGDFWNWYVTSTESFITPQYESFSDLQPLTTNPVKVLDLVTLIPGVDNIPDIPTTVPTEISSACIFLSKDTFTIRTTIESKDHEGGDVPGNVPSIDLGQIDLDASFSWGARNFKICLAFTTILVPSQSSKHEGLAYLAGTVTYDSSQGWQLEASLDGLYASTLCEFFDEASADHVLPLLDSLKISKMHLLYKYERGGAEGRSVGSSFDFSGALLVADLELDVAFHFDNKNGWNFTADLKAAKDKTTIGEILASMLGDDDLSLPPFLADTVFNGDKASGSEFHLEVCKSKAGFHLLTNIVFSPVEIVFAQFHSNEWPASTPSKRLVKAGMMALPSVSIPLIGDLTQPFDEMYLLWVQDAAGIPKSKQAQPGLTVSEVDDLNASLGDCPLVYSNKSKSPKDTDVIITSGAHFCVVLKDSNNARKLVLDYNFKRTQPKSQPNSQAQSQPKSQSQASSATKPAVEGVGEDGTDSDSDGGSSSAPFKKKSGPLSISNLGLKYANKKLQIMLTATMELGPVGLSLIGFSLGLDLAVLKNPELSDMSITLQGLSVAFERPPLTICGSIRHGSDPNLDYYAGGLIIGWKPYQVEAAGFYGQASPGGAKDPKDSFISVFVFARLNGPLVELEFGEISGVTGGFGYNSNVKVPTPDQIVNFPLIETSSLDGSTDSAMSALQRLTDPGQGGWFNPLPGTYWAAVGMKIDAFQLIALDAVAVVQFGETIKLGIFAVANVDIPNPKSPFKYAHAELGIAVVVDFAYGVMKAEAQLSPNSYILHPSCHLTGGFALYYWFDAPHADHSKTGDFVFSLGGYHPAFQIPEGYPNPPRLGITWSLGHGLSVCGEAYFAITPKACMGGGRLHAALSAGPLEAWFDAFANFLINYQPFHFLAEAGVDIGVKFSINIWFIHIHISIDVGADLTMWGPPLAGRVHVNLKVVSFNINFGEAQNHVEPLSLLEFYELVLQASEGGPGTQQDQTAMAEPSVAEPESDAAGEAEKKFVDVPQDEAHTFLAESGLMNKDEKPDRQHNQTWVVRGGSFVCAIGCKVAIKSADQMDGDQSIGHIAQDEALYARPMKLQGDSQLASSLQISITREDGRVIEGWTMEKIIKSLPAGLWGEYDSSTDPLKSGNNIDSLLSSSAGTIDLLAGVRLTAPPPHMSNDPYPVFNMLDAELEELTAQEPFPEDEGSNENWDPAEPLQTTEQWELVREKWAVPDWDQGTGQVQEEFVSGWTVALGWDAGLSQWAKIPQWVNAQFDRLYVAAPLITK</sequence>
<dbReference type="Proteomes" id="UP000030816">
    <property type="component" value="Unassembled WGS sequence"/>
</dbReference>
<dbReference type="InterPro" id="IPR046538">
    <property type="entry name" value="DUF6603"/>
</dbReference>
<dbReference type="OrthoDB" id="5352492at2759"/>
<dbReference type="Pfam" id="PF20248">
    <property type="entry name" value="DUF6603"/>
    <property type="match status" value="1"/>
</dbReference>
<feature type="compositionally biased region" description="Acidic residues" evidence="1">
    <location>
        <begin position="870"/>
        <end position="879"/>
    </location>
</feature>